<name>A0A167MWR6_9HYPO</name>
<keyword evidence="5" id="KW-0325">Glycoprotein</keyword>
<protein>
    <submittedName>
        <fullName evidence="7">Gamma interferon inducible lysosomal thiol reductase</fullName>
    </submittedName>
</protein>
<gene>
    <name evidence="7" type="ORF">SPI_08718</name>
</gene>
<keyword evidence="4" id="KW-0732">Signal</keyword>
<dbReference type="InterPro" id="IPR004911">
    <property type="entry name" value="Interferon-induced_GILT"/>
</dbReference>
<sequence length="293" mass="31930">MDEKRLLGEMPERRACCAQSRRRRRLHRLRVGCGYLVAVVLLATTALVFLRSTRVTVIWETGGGTLRTGMTVLPPAVVVQERPQTHLRPPGHVGGGGSGRTTNDGAPQLVPLEAHIMSKCPDAQDCLRDLVLPTMQRVVDKVNFTLSYIGRPTGDGGVECMHGPAECMGNILELCTIDLYPDPKIYLGFTMCLSRDYPSIPDRGLVEDCALEHAVDVGALDECATRDDGAHAMDLLRASVLHSAAVGVTKSCTVRLDDAVYCIRDGGEWVDCPTGAGVNDLVVAVERLWRRRN</sequence>
<comment type="similarity">
    <text evidence="2">Belongs to the GILT family.</text>
</comment>
<evidence type="ECO:0000256" key="5">
    <source>
        <dbReference type="ARBA" id="ARBA00023180"/>
    </source>
</evidence>
<keyword evidence="6" id="KW-0472">Membrane</keyword>
<dbReference type="GO" id="GO:0005576">
    <property type="term" value="C:extracellular region"/>
    <property type="evidence" value="ECO:0007669"/>
    <property type="project" value="UniProtKB-SubCell"/>
</dbReference>
<proteinExistence type="inferred from homology"/>
<organism evidence="7 8">
    <name type="scientific">Niveomyces insectorum RCEF 264</name>
    <dbReference type="NCBI Taxonomy" id="1081102"/>
    <lineage>
        <taxon>Eukaryota</taxon>
        <taxon>Fungi</taxon>
        <taxon>Dikarya</taxon>
        <taxon>Ascomycota</taxon>
        <taxon>Pezizomycotina</taxon>
        <taxon>Sordariomycetes</taxon>
        <taxon>Hypocreomycetidae</taxon>
        <taxon>Hypocreales</taxon>
        <taxon>Cordycipitaceae</taxon>
        <taxon>Niveomyces</taxon>
    </lineage>
</organism>
<evidence type="ECO:0000256" key="6">
    <source>
        <dbReference type="SAM" id="Phobius"/>
    </source>
</evidence>
<comment type="subcellular location">
    <subcellularLocation>
        <location evidence="1">Secreted</location>
    </subcellularLocation>
</comment>
<dbReference type="EMBL" id="AZHD01000022">
    <property type="protein sequence ID" value="OAA54847.1"/>
    <property type="molecule type" value="Genomic_DNA"/>
</dbReference>
<evidence type="ECO:0000256" key="1">
    <source>
        <dbReference type="ARBA" id="ARBA00004613"/>
    </source>
</evidence>
<feature type="transmembrane region" description="Helical" evidence="6">
    <location>
        <begin position="29"/>
        <end position="50"/>
    </location>
</feature>
<keyword evidence="6" id="KW-1133">Transmembrane helix</keyword>
<keyword evidence="8" id="KW-1185">Reference proteome</keyword>
<keyword evidence="6" id="KW-0812">Transmembrane</keyword>
<evidence type="ECO:0000313" key="8">
    <source>
        <dbReference type="Proteomes" id="UP000076874"/>
    </source>
</evidence>
<keyword evidence="3" id="KW-0964">Secreted</keyword>
<dbReference type="OrthoDB" id="958254at2759"/>
<dbReference type="STRING" id="1081102.A0A167MWR6"/>
<dbReference type="Proteomes" id="UP000076874">
    <property type="component" value="Unassembled WGS sequence"/>
</dbReference>
<dbReference type="Pfam" id="PF03227">
    <property type="entry name" value="GILT"/>
    <property type="match status" value="1"/>
</dbReference>
<dbReference type="AlphaFoldDB" id="A0A167MWR6"/>
<reference evidence="7 8" key="1">
    <citation type="journal article" date="2016" name="Genome Biol. Evol.">
        <title>Divergent and convergent evolution of fungal pathogenicity.</title>
        <authorList>
            <person name="Shang Y."/>
            <person name="Xiao G."/>
            <person name="Zheng P."/>
            <person name="Cen K."/>
            <person name="Zhan S."/>
            <person name="Wang C."/>
        </authorList>
    </citation>
    <scope>NUCLEOTIDE SEQUENCE [LARGE SCALE GENOMIC DNA]</scope>
    <source>
        <strain evidence="7 8">RCEF 264</strain>
    </source>
</reference>
<dbReference type="GO" id="GO:0016671">
    <property type="term" value="F:oxidoreductase activity, acting on a sulfur group of donors, disulfide as acceptor"/>
    <property type="evidence" value="ECO:0007669"/>
    <property type="project" value="InterPro"/>
</dbReference>
<dbReference type="PANTHER" id="PTHR13234:SF8">
    <property type="entry name" value="GAMMA-INTERFERON-INDUCIBLE LYSOSOMAL THIOL REDUCTASE"/>
    <property type="match status" value="1"/>
</dbReference>
<evidence type="ECO:0000256" key="4">
    <source>
        <dbReference type="ARBA" id="ARBA00022729"/>
    </source>
</evidence>
<evidence type="ECO:0000256" key="2">
    <source>
        <dbReference type="ARBA" id="ARBA00005679"/>
    </source>
</evidence>
<dbReference type="PANTHER" id="PTHR13234">
    <property type="entry name" value="GAMMA-INTERFERON INDUCIBLE LYSOSOMAL THIOL REDUCTASE GILT"/>
    <property type="match status" value="1"/>
</dbReference>
<evidence type="ECO:0000256" key="3">
    <source>
        <dbReference type="ARBA" id="ARBA00022525"/>
    </source>
</evidence>
<evidence type="ECO:0000313" key="7">
    <source>
        <dbReference type="EMBL" id="OAA54847.1"/>
    </source>
</evidence>
<accession>A0A167MWR6</accession>
<comment type="caution">
    <text evidence="7">The sequence shown here is derived from an EMBL/GenBank/DDBJ whole genome shotgun (WGS) entry which is preliminary data.</text>
</comment>